<protein>
    <submittedName>
        <fullName evidence="1">Uncharacterized protein</fullName>
    </submittedName>
</protein>
<evidence type="ECO:0000313" key="2">
    <source>
        <dbReference type="Proteomes" id="UP000749311"/>
    </source>
</evidence>
<comment type="caution">
    <text evidence="1">The sequence shown here is derived from an EMBL/GenBank/DDBJ whole genome shotgun (WGS) entry which is preliminary data.</text>
</comment>
<dbReference type="RefSeq" id="WP_279588668.1">
    <property type="nucleotide sequence ID" value="NZ_BAAAOO010000009.1"/>
</dbReference>
<keyword evidence="2" id="KW-1185">Reference proteome</keyword>
<dbReference type="Proteomes" id="UP000749311">
    <property type="component" value="Unassembled WGS sequence"/>
</dbReference>
<proteinExistence type="predicted"/>
<name>A0ABX0SIM6_9ACTN</name>
<accession>A0ABX0SIM6</accession>
<gene>
    <name evidence="1" type="ORF">FB473_002935</name>
</gene>
<sequence length="43" mass="4823">MYGLVKLMGARYREAARELAAHLNDAHSNDPLMYDARPDSFVG</sequence>
<dbReference type="EMBL" id="JAAMOZ010000002">
    <property type="protein sequence ID" value="NIH58243.1"/>
    <property type="molecule type" value="Genomic_DNA"/>
</dbReference>
<evidence type="ECO:0000313" key="1">
    <source>
        <dbReference type="EMBL" id="NIH58243.1"/>
    </source>
</evidence>
<organism evidence="1 2">
    <name type="scientific">Brooklawnia cerclae</name>
    <dbReference type="NCBI Taxonomy" id="349934"/>
    <lineage>
        <taxon>Bacteria</taxon>
        <taxon>Bacillati</taxon>
        <taxon>Actinomycetota</taxon>
        <taxon>Actinomycetes</taxon>
        <taxon>Propionibacteriales</taxon>
        <taxon>Propionibacteriaceae</taxon>
        <taxon>Brooklawnia</taxon>
    </lineage>
</organism>
<reference evidence="1 2" key="1">
    <citation type="submission" date="2020-02" db="EMBL/GenBank/DDBJ databases">
        <title>Sequencing the genomes of 1000 actinobacteria strains.</title>
        <authorList>
            <person name="Klenk H.-P."/>
        </authorList>
    </citation>
    <scope>NUCLEOTIDE SEQUENCE [LARGE SCALE GENOMIC DNA]</scope>
    <source>
        <strain evidence="1 2">DSM 19609</strain>
    </source>
</reference>